<feature type="region of interest" description="Disordered" evidence="2">
    <location>
        <begin position="391"/>
        <end position="415"/>
    </location>
</feature>
<keyword evidence="1" id="KW-0175">Coiled coil</keyword>
<feature type="coiled-coil region" evidence="1">
    <location>
        <begin position="769"/>
        <end position="885"/>
    </location>
</feature>
<evidence type="ECO:0000256" key="1">
    <source>
        <dbReference type="SAM" id="Coils"/>
    </source>
</evidence>
<feature type="coiled-coil region" evidence="1">
    <location>
        <begin position="184"/>
        <end position="225"/>
    </location>
</feature>
<feature type="region of interest" description="Disordered" evidence="2">
    <location>
        <begin position="276"/>
        <end position="352"/>
    </location>
</feature>
<feature type="coiled-coil region" evidence="1">
    <location>
        <begin position="710"/>
        <end position="737"/>
    </location>
</feature>
<accession>A0ABD3PIF9</accession>
<feature type="coiled-coil region" evidence="1">
    <location>
        <begin position="1172"/>
        <end position="1220"/>
    </location>
</feature>
<feature type="coiled-coil region" evidence="1">
    <location>
        <begin position="61"/>
        <end position="88"/>
    </location>
</feature>
<feature type="coiled-coil region" evidence="1">
    <location>
        <begin position="587"/>
        <end position="649"/>
    </location>
</feature>
<feature type="coiled-coil region" evidence="1">
    <location>
        <begin position="1700"/>
        <end position="1798"/>
    </location>
</feature>
<name>A0ABD3PIF9_9STRA</name>
<feature type="compositionally biased region" description="Basic and acidic residues" evidence="2">
    <location>
        <begin position="399"/>
        <end position="415"/>
    </location>
</feature>
<feature type="coiled-coil region" evidence="1">
    <location>
        <begin position="1545"/>
        <end position="1642"/>
    </location>
</feature>
<feature type="compositionally biased region" description="Low complexity" evidence="2">
    <location>
        <begin position="332"/>
        <end position="342"/>
    </location>
</feature>
<feature type="coiled-coil region" evidence="1">
    <location>
        <begin position="1920"/>
        <end position="1954"/>
    </location>
</feature>
<dbReference type="EMBL" id="JALLAZ020000756">
    <property type="protein sequence ID" value="KAL3787883.1"/>
    <property type="molecule type" value="Genomic_DNA"/>
</dbReference>
<proteinExistence type="predicted"/>
<feature type="coiled-coil region" evidence="1">
    <location>
        <begin position="1280"/>
        <end position="1441"/>
    </location>
</feature>
<gene>
    <name evidence="3" type="ORF">ACHAW5_001374</name>
</gene>
<sequence length="1981" mass="222001">MTTTTTTTTTNATTDECDDDDDDDLKELTKTCVALRALFAGGIVGADNGDFGSATTRGGEIVELMEVLARAKAELARVRGERDEAREGRAAAEEGAARIAWERDDAIRERDVAIVGRDEAVQERDGAIQERDDAKDNAIRERDDAIRKRDGAIVERDDAIVGRDEAVQERDGAIVERDVAIVGRDEAAQERDNAIRREDEAVQERDEAVQERDGAIRERDDAIRERDSAIVERDDAIVGREAVQERDDAIRERNGAIVGRDEAVQEKDNAIRVRDNAIQERDDAIGEREDAIQKRDSAIRERDDAIQERDEATRLVEEGRVRTTEISGEAESSSSSSSSSSSAIDDGERLASIAGNKLEETIELPARDASVESASNAAIEIDDLAREIERVTSTPADAGGERDGRVDERSSPRDDISKLADELTRVVRERDDLARELDAVGASLADVVGERDRLVEERSSPRDDISKLVDELTQVFRERDYLASELDAVDVSLSEVGFERGGLVANVLSLRNEIADVAERMTKEKLLAQEELRMEVTSLRWKLREVTAAREAEVTELRLAFEGAREKIQEEMARRAESADAEKNGMLMEWDVLLAKKKDALEALERQVETLRNDITRLNAANDANSWALKEAISEKEDAEYRLLELTRQIADDKAAHEESIEAKERIETELLSEREKLADSIATLVRERDGLVTQLEESQRGRSEDCALIEDLQSRLTESKEELSEIAQRVQSANAKTVSLSKERDVLLAENLALKNDSEAGIVIFEADVQLTREREEALARLEGERNELATQNEEMSKRIDELVRAVDVSNERSTESASNLDKVTSVARRHASHIEALVAEVQRLKLENEKLCRSMETLECHHADVLKRVMDEKSLEIKALDEKFNEIIDDSLGAMDVQLKKAISEKNETAKSLTEAEYRLSLITKQVTDDKVAYEEITEAVRKQLSAKERITTELLTEREKLADSIATLVIERDGLVTSLESLSKERDDMLAENDVLTQRVATLQSTISQMSAAKEADAQAFQCQKETAENSINALHAQLADSKRTGEDIALELQNAKVVASRERVQLNSTIASLEADLLRSENEEERLGNALRELRNSHANALARLEDIKTGLVNQKHLLNQTSEMDQRLKIMMSEVEYANAQLDDAKTVAREESIRLNGNIAILESDLLESRQSANNLQSDLEAARKSLDDTTMKMHELLAENETMRNEISILNSSVNEVGKENDSKYSMNRLIGGSNTENDHMVSPRNKLLTAVAVSTSNNGGEMIETASSVQILGEMKMNFQSLQRNNADLQTAAIEKNAAINDLEVCVQEISARNELLSAEVERASNKCISLTTDLHDAEKKACLEQEILSSKIATLEANLLRSTQEEERLKSEMKLLESNHAETLICLENEKNGLIDLTHDMTQQIESLIKNIDNANAELDDFKRTSNLENERLNNIISNQATCLLESQQDGDSVRKDLEAVRKSLHDATMKRDLLMAENESMQKSLKSSEFEAGLLEEQLRSKILSLEAELCTAKQEEDRLCGVVKSLDGSHAEGLARLEDDIIDLKHRLNVNEEENQSLTKKINELMISIEDAKSENANLHESLADKKLQNEILGDRVADAESERDKAITKIEELSEELKSSKITLEKVQQLIIAHQKQQSEMQDTIRSLEIEKQREHDLQRAITEDLVDDFRCKLESSESLVESHANRCEKLQSMLQNSVDDVNHLKKKLEHSELMAKKMANECVKLTRSIAELNTKRNDENQRNIQRCRLQQEASQKEMACLENIIASLKKEYEAFKVEAKAATAAQLKSCESKLESLCATDRNGTLRQQGRAFDDLILVLEKELSHLRGDLKLTAKKLDEAHGERLYLENIVTSLKKEHEAFRLEAKAAVEAQIRMCEAKLAPLCSHRGQGASSKQCRSFDDMIAIIQEEQSSLSLMAKNLEETQHESAILEHQVRILSSEVGKYKLQNRGMLQALDDLTIRMEDGEG</sequence>
<dbReference type="Proteomes" id="UP001530315">
    <property type="component" value="Unassembled WGS sequence"/>
</dbReference>
<feature type="compositionally biased region" description="Low complexity" evidence="2">
    <location>
        <begin position="1"/>
        <end position="14"/>
    </location>
</feature>
<evidence type="ECO:0000256" key="2">
    <source>
        <dbReference type="SAM" id="MobiDB-lite"/>
    </source>
</evidence>
<reference evidence="3 4" key="1">
    <citation type="submission" date="2024-10" db="EMBL/GenBank/DDBJ databases">
        <title>Updated reference genomes for cyclostephanoid diatoms.</title>
        <authorList>
            <person name="Roberts W.R."/>
            <person name="Alverson A.J."/>
        </authorList>
    </citation>
    <scope>NUCLEOTIDE SEQUENCE [LARGE SCALE GENOMIC DNA]</scope>
    <source>
        <strain evidence="3 4">AJA276-08</strain>
    </source>
</reference>
<evidence type="ECO:0000313" key="4">
    <source>
        <dbReference type="Proteomes" id="UP001530315"/>
    </source>
</evidence>
<evidence type="ECO:0008006" key="5">
    <source>
        <dbReference type="Google" id="ProtNLM"/>
    </source>
</evidence>
<organism evidence="3 4">
    <name type="scientific">Stephanodiscus triporus</name>
    <dbReference type="NCBI Taxonomy" id="2934178"/>
    <lineage>
        <taxon>Eukaryota</taxon>
        <taxon>Sar</taxon>
        <taxon>Stramenopiles</taxon>
        <taxon>Ochrophyta</taxon>
        <taxon>Bacillariophyta</taxon>
        <taxon>Coscinodiscophyceae</taxon>
        <taxon>Thalassiosirophycidae</taxon>
        <taxon>Stephanodiscales</taxon>
        <taxon>Stephanodiscaceae</taxon>
        <taxon>Stephanodiscus</taxon>
    </lineage>
</organism>
<evidence type="ECO:0000313" key="3">
    <source>
        <dbReference type="EMBL" id="KAL3787883.1"/>
    </source>
</evidence>
<protein>
    <recommendedName>
        <fullName evidence="5">Pericentrin/AKAP-450 centrosomal targeting domain-containing protein</fullName>
    </recommendedName>
</protein>
<feature type="compositionally biased region" description="Basic and acidic residues" evidence="2">
    <location>
        <begin position="276"/>
        <end position="323"/>
    </location>
</feature>
<keyword evidence="4" id="KW-1185">Reference proteome</keyword>
<feature type="coiled-coil region" evidence="1">
    <location>
        <begin position="982"/>
        <end position="1101"/>
    </location>
</feature>
<comment type="caution">
    <text evidence="3">The sequence shown here is derived from an EMBL/GenBank/DDBJ whole genome shotgun (WGS) entry which is preliminary data.</text>
</comment>
<feature type="region of interest" description="Disordered" evidence="2">
    <location>
        <begin position="1"/>
        <end position="23"/>
    </location>
</feature>